<dbReference type="AlphaFoldDB" id="A0A7T7HIN7"/>
<evidence type="ECO:0000313" key="3">
    <source>
        <dbReference type="EMBL" id="QQM29833.1"/>
    </source>
</evidence>
<organism evidence="3 4">
    <name type="scientific">Martelella lutilitoris</name>
    <dbReference type="NCBI Taxonomy" id="2583532"/>
    <lineage>
        <taxon>Bacteria</taxon>
        <taxon>Pseudomonadati</taxon>
        <taxon>Pseudomonadota</taxon>
        <taxon>Alphaproteobacteria</taxon>
        <taxon>Hyphomicrobiales</taxon>
        <taxon>Aurantimonadaceae</taxon>
        <taxon>Martelella</taxon>
    </lineage>
</organism>
<dbReference type="KEGG" id="mlut:JET14_16260"/>
<evidence type="ECO:0000256" key="1">
    <source>
        <dbReference type="SAM" id="Phobius"/>
    </source>
</evidence>
<protein>
    <submittedName>
        <fullName evidence="3">Tripartite tricarboxylate transporter TctB family protein</fullName>
    </submittedName>
</protein>
<reference evidence="3 4" key="1">
    <citation type="submission" date="2020-12" db="EMBL/GenBank/DDBJ databases">
        <authorList>
            <person name="Zheng R.K."/>
            <person name="Sun C.M."/>
        </authorList>
    </citation>
    <scope>NUCLEOTIDE SEQUENCE [LARGE SCALE GENOMIC DNA]</scope>
    <source>
        <strain evidence="3 4">ZRK001</strain>
    </source>
</reference>
<dbReference type="InterPro" id="IPR009936">
    <property type="entry name" value="DUF1468"/>
</dbReference>
<evidence type="ECO:0000313" key="4">
    <source>
        <dbReference type="Proteomes" id="UP000596083"/>
    </source>
</evidence>
<dbReference type="RefSeq" id="WP_200334843.1">
    <property type="nucleotide sequence ID" value="NZ_CP066786.1"/>
</dbReference>
<dbReference type="EMBL" id="CP066786">
    <property type="protein sequence ID" value="QQM29833.1"/>
    <property type="molecule type" value="Genomic_DNA"/>
</dbReference>
<evidence type="ECO:0000259" key="2">
    <source>
        <dbReference type="Pfam" id="PF07331"/>
    </source>
</evidence>
<keyword evidence="1" id="KW-0812">Transmembrane</keyword>
<feature type="transmembrane region" description="Helical" evidence="1">
    <location>
        <begin position="105"/>
        <end position="129"/>
    </location>
</feature>
<dbReference type="Pfam" id="PF07331">
    <property type="entry name" value="TctB"/>
    <property type="match status" value="1"/>
</dbReference>
<gene>
    <name evidence="3" type="ORF">JET14_16260</name>
</gene>
<name>A0A7T7HIN7_9HYPH</name>
<sequence length="138" mass="14469">MAGIGVFAALYARHYDFGSARQMGPGYFPVIVGWLMAALGAAIAIQAVIRGGEGLKPALFPPALVLGVVVLFGLMLDRAGLVLTLLLCLFLLTFMSRNLTLAGRLLASVAITLFSMAIFVGGLGVYLPLWPAFLINGG</sequence>
<feature type="transmembrane region" description="Helical" evidence="1">
    <location>
        <begin position="27"/>
        <end position="49"/>
    </location>
</feature>
<keyword evidence="1" id="KW-1133">Transmembrane helix</keyword>
<feature type="transmembrane region" description="Helical" evidence="1">
    <location>
        <begin position="69"/>
        <end position="93"/>
    </location>
</feature>
<proteinExistence type="predicted"/>
<dbReference type="Proteomes" id="UP000596083">
    <property type="component" value="Chromosome"/>
</dbReference>
<keyword evidence="1" id="KW-0472">Membrane</keyword>
<accession>A0A7T7HIN7</accession>
<feature type="domain" description="DUF1468" evidence="2">
    <location>
        <begin position="5"/>
        <end position="128"/>
    </location>
</feature>